<dbReference type="AlphaFoldDB" id="A0A3R9P5U4"/>
<dbReference type="InterPro" id="IPR025622">
    <property type="entry name" value="YqzE"/>
</dbReference>
<dbReference type="Pfam" id="PF14038">
    <property type="entry name" value="YqzE"/>
    <property type="match status" value="1"/>
</dbReference>
<accession>A0A3R9P5U4</accession>
<gene>
    <name evidence="1" type="ORF">D7Z54_23575</name>
</gene>
<evidence type="ECO:0000313" key="1">
    <source>
        <dbReference type="EMBL" id="RSL30946.1"/>
    </source>
</evidence>
<proteinExistence type="predicted"/>
<dbReference type="OrthoDB" id="2691835at2"/>
<dbReference type="Proteomes" id="UP000275076">
    <property type="component" value="Unassembled WGS sequence"/>
</dbReference>
<evidence type="ECO:0000313" key="2">
    <source>
        <dbReference type="Proteomes" id="UP000275076"/>
    </source>
</evidence>
<comment type="caution">
    <text evidence="1">The sequence shown here is derived from an EMBL/GenBank/DDBJ whole genome shotgun (WGS) entry which is preliminary data.</text>
</comment>
<dbReference type="RefSeq" id="WP_125559674.1">
    <property type="nucleotide sequence ID" value="NZ_RBVX01000030.1"/>
</dbReference>
<organism evidence="1 2">
    <name type="scientific">Salibacterium salarium</name>
    <dbReference type="NCBI Taxonomy" id="284579"/>
    <lineage>
        <taxon>Bacteria</taxon>
        <taxon>Bacillati</taxon>
        <taxon>Bacillota</taxon>
        <taxon>Bacilli</taxon>
        <taxon>Bacillales</taxon>
        <taxon>Bacillaceae</taxon>
    </lineage>
</organism>
<dbReference type="EMBL" id="RBVX01000030">
    <property type="protein sequence ID" value="RSL30946.1"/>
    <property type="molecule type" value="Genomic_DNA"/>
</dbReference>
<sequence>MKPNPFVKYVTKEIVEAIDERAQHKSKSPVRFTKLNLSHIGFRWFGMLPSSFKIAWKKRKKFRS</sequence>
<reference evidence="1 2" key="1">
    <citation type="submission" date="2018-10" db="EMBL/GenBank/DDBJ databases">
        <title>Draft genome sequence of Bacillus salarius IM0101, isolated from a hypersaline soil in Inner Mongolia, China.</title>
        <authorList>
            <person name="Yamprayoonswat W."/>
            <person name="Boonvisut S."/>
            <person name="Jumpathong W."/>
            <person name="Sittihan S."/>
            <person name="Ruangsuj P."/>
            <person name="Wanthongcharoen S."/>
            <person name="Thongpramul N."/>
            <person name="Pimmason S."/>
            <person name="Yu B."/>
            <person name="Yasawong M."/>
        </authorList>
    </citation>
    <scope>NUCLEOTIDE SEQUENCE [LARGE SCALE GENOMIC DNA]</scope>
    <source>
        <strain evidence="1 2">IM0101</strain>
    </source>
</reference>
<protein>
    <submittedName>
        <fullName evidence="1">YqzE family protein</fullName>
    </submittedName>
</protein>
<name>A0A3R9P5U4_9BACI</name>
<keyword evidence="2" id="KW-1185">Reference proteome</keyword>